<evidence type="ECO:0000256" key="1">
    <source>
        <dbReference type="ARBA" id="ARBA00004141"/>
    </source>
</evidence>
<feature type="transmembrane region" description="Helical" evidence="7">
    <location>
        <begin position="437"/>
        <end position="461"/>
    </location>
</feature>
<feature type="transmembrane region" description="Helical" evidence="7">
    <location>
        <begin position="365"/>
        <end position="394"/>
    </location>
</feature>
<feature type="transmembrane region" description="Helical" evidence="7">
    <location>
        <begin position="163"/>
        <end position="187"/>
    </location>
</feature>
<dbReference type="AlphaFoldDB" id="A0A9X6RL67"/>
<keyword evidence="4 7" id="KW-1133">Transmembrane helix</keyword>
<dbReference type="GO" id="GO:0005886">
    <property type="term" value="C:plasma membrane"/>
    <property type="evidence" value="ECO:0007669"/>
    <property type="project" value="TreeGrafter"/>
</dbReference>
<sequence length="720" mass="79124">MSLSSHSKLDNFDIAGIVIYFIVVVGVGLLSMCTAKRNTVSGYFLANKETKWYIVGASLFASNIGTEHFVGLAGSGAAVGISVGAFEISGLVALQLLGWVFLPVYIASKAYTLPEYIKKRFGGSRIRVYLAMMSLTLYIFTKISVALYSGILFVNEGLEWNKWFAIMLLLGMTAVSSFSGGLTAAIYTEVLQAVSILIGAAQYSSSVSITFLRIGGYQKLVELYPSAKANYTHTVTGVGCNEPLPDAFVMLREVDDPNLPGWHFYGPDCRLGLVLGSRPDDGATSPLREKSVACTGRRLAAGYFKFTFLFVMILPGMIGRVLWKDEVACANPDVCEEVCGNRRGCTDIVYPKLVMELLPSGLRGLMLAVMLSSLVSDLLSIFNSASALFTIDIWSKIRKNAQAREILIVGRLFNVILLVISVLWVPLIQQVQGGQLFFYLKAVAAYLSPPIGATFILAMFWKRCNEPGAFYGLMVGLVAGITRMVLDFVYRPPECGMPDDRPHITKDVHYLYFAFILFCLTVAVAVVVSLLTQAPSPNKLIRTTFATRFDETVRPDDFRYDRRRSRLLSLSGWKPTTALEVEIAMSEVNHVPTEERTGSPDVFTELQLQGSLSHGLATAGGVVIVGDAPVVVGPPKEKEQCAWSNLAQHARRIFDCFCGFNQLTVEEKDAHDAHLLKVSSLEQNPRVKLFLDLNLGLLLALVVFVFIFFSTSLHDMVVLP</sequence>
<dbReference type="OrthoDB" id="6132759at2759"/>
<feature type="transmembrane region" description="Helical" evidence="7">
    <location>
        <begin position="468"/>
        <end position="490"/>
    </location>
</feature>
<protein>
    <submittedName>
        <fullName evidence="8">Sodium/myo-inositol cotransporter</fullName>
    </submittedName>
</protein>
<evidence type="ECO:0000256" key="2">
    <source>
        <dbReference type="ARBA" id="ARBA00006434"/>
    </source>
</evidence>
<feature type="transmembrane region" description="Helical" evidence="7">
    <location>
        <begin position="510"/>
        <end position="532"/>
    </location>
</feature>
<evidence type="ECO:0000256" key="6">
    <source>
        <dbReference type="RuleBase" id="RU362091"/>
    </source>
</evidence>
<dbReference type="InterPro" id="IPR018212">
    <property type="entry name" value="Na/solute_symporter_CS"/>
</dbReference>
<feature type="transmembrane region" description="Helical" evidence="7">
    <location>
        <begin position="128"/>
        <end position="151"/>
    </location>
</feature>
<dbReference type="Gene3D" id="1.20.1730.10">
    <property type="entry name" value="Sodium/glucose cotransporter"/>
    <property type="match status" value="1"/>
</dbReference>
<dbReference type="PROSITE" id="PS50283">
    <property type="entry name" value="NA_SOLUT_SYMP_3"/>
    <property type="match status" value="1"/>
</dbReference>
<accession>A0A9X6RL67</accession>
<organism evidence="8 9">
    <name type="scientific">Hypsibius exemplaris</name>
    <name type="common">Freshwater tardigrade</name>
    <dbReference type="NCBI Taxonomy" id="2072580"/>
    <lineage>
        <taxon>Eukaryota</taxon>
        <taxon>Metazoa</taxon>
        <taxon>Ecdysozoa</taxon>
        <taxon>Tardigrada</taxon>
        <taxon>Eutardigrada</taxon>
        <taxon>Parachela</taxon>
        <taxon>Hypsibioidea</taxon>
        <taxon>Hypsibiidae</taxon>
        <taxon>Hypsibius</taxon>
    </lineage>
</organism>
<comment type="caution">
    <text evidence="8">The sequence shown here is derived from an EMBL/GenBank/DDBJ whole genome shotgun (WGS) entry which is preliminary data.</text>
</comment>
<dbReference type="PANTHER" id="PTHR11819">
    <property type="entry name" value="SOLUTE CARRIER FAMILY 5"/>
    <property type="match status" value="1"/>
</dbReference>
<dbReference type="InterPro" id="IPR001734">
    <property type="entry name" value="Na/solute_symporter"/>
</dbReference>
<dbReference type="PANTHER" id="PTHR11819:SF150">
    <property type="entry name" value="SODIUM_MYO-INOSITOL COTRANSPORTER"/>
    <property type="match status" value="1"/>
</dbReference>
<evidence type="ECO:0000256" key="7">
    <source>
        <dbReference type="SAM" id="Phobius"/>
    </source>
</evidence>
<proteinExistence type="inferred from homology"/>
<feature type="transmembrane region" description="Helical" evidence="7">
    <location>
        <begin position="306"/>
        <end position="323"/>
    </location>
</feature>
<dbReference type="EMBL" id="MTYJ01000230">
    <property type="protein sequence ID" value="OWA51532.1"/>
    <property type="molecule type" value="Genomic_DNA"/>
</dbReference>
<reference evidence="9" key="1">
    <citation type="submission" date="2017-01" db="EMBL/GenBank/DDBJ databases">
        <title>Comparative genomics of anhydrobiosis in the tardigrade Hypsibius dujardini.</title>
        <authorList>
            <person name="Yoshida Y."/>
            <person name="Koutsovoulos G."/>
            <person name="Laetsch D."/>
            <person name="Stevens L."/>
            <person name="Kumar S."/>
            <person name="Horikawa D."/>
            <person name="Ishino K."/>
            <person name="Komine S."/>
            <person name="Tomita M."/>
            <person name="Blaxter M."/>
            <person name="Arakawa K."/>
        </authorList>
    </citation>
    <scope>NUCLEOTIDE SEQUENCE [LARGE SCALE GENOMIC DNA]</scope>
    <source>
        <strain evidence="9">Z151</strain>
    </source>
</reference>
<feature type="transmembrane region" description="Helical" evidence="7">
    <location>
        <begin position="12"/>
        <end position="31"/>
    </location>
</feature>
<evidence type="ECO:0000256" key="4">
    <source>
        <dbReference type="ARBA" id="ARBA00022989"/>
    </source>
</evidence>
<dbReference type="GO" id="GO:0005412">
    <property type="term" value="F:D-glucose:sodium symporter activity"/>
    <property type="evidence" value="ECO:0007669"/>
    <property type="project" value="TreeGrafter"/>
</dbReference>
<comment type="similarity">
    <text evidence="2 6">Belongs to the sodium:solute symporter (SSF) (TC 2.A.21) family.</text>
</comment>
<dbReference type="PROSITE" id="PS00457">
    <property type="entry name" value="NA_SOLUT_SYMP_2"/>
    <property type="match status" value="1"/>
</dbReference>
<dbReference type="InterPro" id="IPR038377">
    <property type="entry name" value="Na/Glc_symporter_sf"/>
</dbReference>
<evidence type="ECO:0000313" key="8">
    <source>
        <dbReference type="EMBL" id="OWA51532.1"/>
    </source>
</evidence>
<dbReference type="Pfam" id="PF00474">
    <property type="entry name" value="SSF"/>
    <property type="match status" value="1"/>
</dbReference>
<comment type="subcellular location">
    <subcellularLocation>
        <location evidence="1">Membrane</location>
        <topology evidence="1">Multi-pass membrane protein</topology>
    </subcellularLocation>
</comment>
<dbReference type="Proteomes" id="UP000192578">
    <property type="component" value="Unassembled WGS sequence"/>
</dbReference>
<keyword evidence="5 7" id="KW-0472">Membrane</keyword>
<feature type="transmembrane region" description="Helical" evidence="7">
    <location>
        <begin position="406"/>
        <end position="425"/>
    </location>
</feature>
<gene>
    <name evidence="8" type="ORF">BV898_16011</name>
</gene>
<evidence type="ECO:0000256" key="3">
    <source>
        <dbReference type="ARBA" id="ARBA00022692"/>
    </source>
</evidence>
<keyword evidence="3 7" id="KW-0812">Transmembrane</keyword>
<feature type="transmembrane region" description="Helical" evidence="7">
    <location>
        <begin position="689"/>
        <end position="710"/>
    </location>
</feature>
<name>A0A9X6RL67_HYPEX</name>
<evidence type="ECO:0000313" key="9">
    <source>
        <dbReference type="Proteomes" id="UP000192578"/>
    </source>
</evidence>
<feature type="transmembrane region" description="Helical" evidence="7">
    <location>
        <begin position="79"/>
        <end position="107"/>
    </location>
</feature>
<evidence type="ECO:0000256" key="5">
    <source>
        <dbReference type="ARBA" id="ARBA00023136"/>
    </source>
</evidence>
<keyword evidence="9" id="KW-1185">Reference proteome</keyword>
<feature type="transmembrane region" description="Helical" evidence="7">
    <location>
        <begin position="52"/>
        <end position="73"/>
    </location>
</feature>